<gene>
    <name evidence="1" type="ORF">IU470_22975</name>
</gene>
<organism evidence="1 2">
    <name type="scientific">Nocardia abscessus</name>
    <dbReference type="NCBI Taxonomy" id="120957"/>
    <lineage>
        <taxon>Bacteria</taxon>
        <taxon>Bacillati</taxon>
        <taxon>Actinomycetota</taxon>
        <taxon>Actinomycetes</taxon>
        <taxon>Mycobacteriales</taxon>
        <taxon>Nocardiaceae</taxon>
        <taxon>Nocardia</taxon>
    </lineage>
</organism>
<reference evidence="1 2" key="1">
    <citation type="submission" date="2020-10" db="EMBL/GenBank/DDBJ databases">
        <title>Identification of Nocardia species via Next-generation sequencing and recognition of intraspecies genetic diversity.</title>
        <authorList>
            <person name="Li P."/>
            <person name="Li P."/>
            <person name="Lu B."/>
        </authorList>
    </citation>
    <scope>NUCLEOTIDE SEQUENCE [LARGE SCALE GENOMIC DNA]</scope>
    <source>
        <strain evidence="1 2">N-11</strain>
    </source>
</reference>
<dbReference type="Proteomes" id="UP000807309">
    <property type="component" value="Unassembled WGS sequence"/>
</dbReference>
<protein>
    <recommendedName>
        <fullName evidence="3">SMI1/KNR4 family protein</fullName>
    </recommendedName>
</protein>
<proteinExistence type="predicted"/>
<keyword evidence="2" id="KW-1185">Reference proteome</keyword>
<evidence type="ECO:0008006" key="3">
    <source>
        <dbReference type="Google" id="ProtNLM"/>
    </source>
</evidence>
<sequence>MELNLLKDLQDRIGFENYANGFGLLEYGSTSELEAWSENPEFTARLVPFAQANGSGSFYALWRYDDQAELTALPVVVFGDEGGLHVVARNVQELFQVIGFDSEIMVGWDEVSFWRESDEPHSMGHAEYTAWLAQHFGLPVAENPEAVVATAQAEFGQQFADWARRFLPN</sequence>
<accession>A0ABS0CEK9</accession>
<dbReference type="EMBL" id="JADLRE010000018">
    <property type="protein sequence ID" value="MBF6227958.1"/>
    <property type="molecule type" value="Genomic_DNA"/>
</dbReference>
<dbReference type="RefSeq" id="WP_195034903.1">
    <property type="nucleotide sequence ID" value="NZ_JADLRE010000018.1"/>
</dbReference>
<evidence type="ECO:0000313" key="1">
    <source>
        <dbReference type="EMBL" id="MBF6227958.1"/>
    </source>
</evidence>
<name>A0ABS0CEK9_9NOCA</name>
<evidence type="ECO:0000313" key="2">
    <source>
        <dbReference type="Proteomes" id="UP000807309"/>
    </source>
</evidence>
<comment type="caution">
    <text evidence="1">The sequence shown here is derived from an EMBL/GenBank/DDBJ whole genome shotgun (WGS) entry which is preliminary data.</text>
</comment>